<evidence type="ECO:0000256" key="6">
    <source>
        <dbReference type="ARBA" id="ARBA00022989"/>
    </source>
</evidence>
<dbReference type="PANTHER" id="PTHR21716">
    <property type="entry name" value="TRANSMEMBRANE PROTEIN"/>
    <property type="match status" value="1"/>
</dbReference>
<keyword evidence="5 8" id="KW-0812">Transmembrane</keyword>
<sequence>MASTRTLRLLLGAAALAFLAVTIKAASDIIGPLMLALALTIVFHPLRKRLTRRVPAWLASVSVVVGVYLLLIVLGLMLLVSIARMAQLLPQYQAQLNEQFAFIGTTLNSWGISQSQLATMKDSVDTARVASAAASVLGELLGVLSNFFFIVVLLLFLAFDGAHTEKLMTHARRFRPNAVEAMSSFARGTRAYLSVSAIFGLIVAVVDTGALWIMGVPGAFVWGVLAFVTNFVPNIGFVIGVVPPALIALLDGGPTLMLAVIIVYSVINFVIQSIIQPRVIGNSVGLSTTLTFLSLVFWTFILGPLGAILAVPMSLLLRAVIVEADPTSRWVLPLVSGRLDPPEPDAPAPG</sequence>
<dbReference type="InterPro" id="IPR002549">
    <property type="entry name" value="AI-2E-like"/>
</dbReference>
<dbReference type="Proteomes" id="UP001382727">
    <property type="component" value="Chromosome"/>
</dbReference>
<keyword evidence="4" id="KW-1003">Cell membrane</keyword>
<dbReference type="EMBL" id="CP144913">
    <property type="protein sequence ID" value="WXB75421.1"/>
    <property type="molecule type" value="Genomic_DNA"/>
</dbReference>
<keyword evidence="7 8" id="KW-0472">Membrane</keyword>
<reference evidence="9 10" key="1">
    <citation type="submission" date="2024-02" db="EMBL/GenBank/DDBJ databases">
        <title>Janibacter sp. nov., isolated from gut of marine sandworm.</title>
        <authorList>
            <person name="Kim B."/>
            <person name="Jun M.O."/>
            <person name="Shin N.-R."/>
        </authorList>
    </citation>
    <scope>NUCLEOTIDE SEQUENCE [LARGE SCALE GENOMIC DNA]</scope>
    <source>
        <strain evidence="9 10">A1S7</strain>
    </source>
</reference>
<feature type="transmembrane region" description="Helical" evidence="8">
    <location>
        <begin position="140"/>
        <end position="159"/>
    </location>
</feature>
<feature type="transmembrane region" description="Helical" evidence="8">
    <location>
        <begin position="7"/>
        <end position="23"/>
    </location>
</feature>
<evidence type="ECO:0000256" key="7">
    <source>
        <dbReference type="ARBA" id="ARBA00023136"/>
    </source>
</evidence>
<feature type="transmembrane region" description="Helical" evidence="8">
    <location>
        <begin position="220"/>
        <end position="249"/>
    </location>
</feature>
<evidence type="ECO:0000256" key="2">
    <source>
        <dbReference type="ARBA" id="ARBA00009773"/>
    </source>
</evidence>
<comment type="similarity">
    <text evidence="2">Belongs to the autoinducer-2 exporter (AI-2E) (TC 2.A.86) family.</text>
</comment>
<dbReference type="PANTHER" id="PTHR21716:SF53">
    <property type="entry name" value="PERMEASE PERM-RELATED"/>
    <property type="match status" value="1"/>
</dbReference>
<feature type="transmembrane region" description="Helical" evidence="8">
    <location>
        <begin position="29"/>
        <end position="46"/>
    </location>
</feature>
<feature type="transmembrane region" description="Helical" evidence="8">
    <location>
        <begin position="295"/>
        <end position="321"/>
    </location>
</feature>
<keyword evidence="10" id="KW-1185">Reference proteome</keyword>
<evidence type="ECO:0000313" key="9">
    <source>
        <dbReference type="EMBL" id="WXB75421.1"/>
    </source>
</evidence>
<evidence type="ECO:0000256" key="8">
    <source>
        <dbReference type="SAM" id="Phobius"/>
    </source>
</evidence>
<gene>
    <name evidence="9" type="ORF">V1351_10710</name>
</gene>
<evidence type="ECO:0000313" key="10">
    <source>
        <dbReference type="Proteomes" id="UP001382727"/>
    </source>
</evidence>
<name>A0ABZ2MEH0_9MICO</name>
<evidence type="ECO:0000256" key="1">
    <source>
        <dbReference type="ARBA" id="ARBA00004651"/>
    </source>
</evidence>
<organism evidence="9 10">
    <name type="scientific">Janibacter alittae</name>
    <dbReference type="NCBI Taxonomy" id="3115209"/>
    <lineage>
        <taxon>Bacteria</taxon>
        <taxon>Bacillati</taxon>
        <taxon>Actinomycetota</taxon>
        <taxon>Actinomycetes</taxon>
        <taxon>Micrococcales</taxon>
        <taxon>Intrasporangiaceae</taxon>
        <taxon>Janibacter</taxon>
    </lineage>
</organism>
<comment type="subcellular location">
    <subcellularLocation>
        <location evidence="1">Cell membrane</location>
        <topology evidence="1">Multi-pass membrane protein</topology>
    </subcellularLocation>
</comment>
<feature type="transmembrane region" description="Helical" evidence="8">
    <location>
        <begin position="58"/>
        <end position="83"/>
    </location>
</feature>
<evidence type="ECO:0000256" key="4">
    <source>
        <dbReference type="ARBA" id="ARBA00022475"/>
    </source>
</evidence>
<evidence type="ECO:0000256" key="5">
    <source>
        <dbReference type="ARBA" id="ARBA00022692"/>
    </source>
</evidence>
<keyword evidence="6 8" id="KW-1133">Transmembrane helix</keyword>
<proteinExistence type="inferred from homology"/>
<accession>A0ABZ2MEH0</accession>
<evidence type="ECO:0000256" key="3">
    <source>
        <dbReference type="ARBA" id="ARBA00022448"/>
    </source>
</evidence>
<dbReference type="Pfam" id="PF01594">
    <property type="entry name" value="AI-2E_transport"/>
    <property type="match status" value="1"/>
</dbReference>
<feature type="transmembrane region" description="Helical" evidence="8">
    <location>
        <begin position="256"/>
        <end position="275"/>
    </location>
</feature>
<dbReference type="RefSeq" id="WP_338748135.1">
    <property type="nucleotide sequence ID" value="NZ_CP144913.1"/>
</dbReference>
<keyword evidence="3" id="KW-0813">Transport</keyword>
<feature type="transmembrane region" description="Helical" evidence="8">
    <location>
        <begin position="191"/>
        <end position="214"/>
    </location>
</feature>
<protein>
    <submittedName>
        <fullName evidence="9">AI-2E family transporter</fullName>
    </submittedName>
</protein>